<protein>
    <recommendedName>
        <fullName evidence="8 10">Proline iminopeptidase</fullName>
        <shortName evidence="8">PIP</shortName>
        <ecNumber evidence="8 10">3.4.11.5</ecNumber>
    </recommendedName>
    <alternativeName>
        <fullName evidence="8">Prolyl aminopeptidase</fullName>
    </alternativeName>
</protein>
<dbReference type="PRINTS" id="PR00111">
    <property type="entry name" value="ABHYDROLASE"/>
</dbReference>
<dbReference type="PATRIC" id="fig|1379.3.peg.1564"/>
<dbReference type="SUPFAM" id="SSF53474">
    <property type="entry name" value="alpha/beta-Hydrolases"/>
    <property type="match status" value="1"/>
</dbReference>
<dbReference type="OrthoDB" id="9775557at2"/>
<dbReference type="AlphaFoldDB" id="A0A133ZQW3"/>
<evidence type="ECO:0000256" key="2">
    <source>
        <dbReference type="ARBA" id="ARBA00004496"/>
    </source>
</evidence>
<dbReference type="PIRSF" id="PIRSF006431">
    <property type="entry name" value="Pept_S33"/>
    <property type="match status" value="1"/>
</dbReference>
<dbReference type="NCBIfam" id="TIGR01249">
    <property type="entry name" value="pro_imino_pep_1"/>
    <property type="match status" value="1"/>
</dbReference>
<feature type="domain" description="AB hydrolase-1" evidence="11">
    <location>
        <begin position="39"/>
        <end position="271"/>
    </location>
</feature>
<evidence type="ECO:0000256" key="6">
    <source>
        <dbReference type="ARBA" id="ARBA00022670"/>
    </source>
</evidence>
<dbReference type="Proteomes" id="UP000070355">
    <property type="component" value="Unassembled WGS sequence"/>
</dbReference>
<evidence type="ECO:0000313" key="12">
    <source>
        <dbReference type="EMBL" id="KXB57814.1"/>
    </source>
</evidence>
<keyword evidence="7 8" id="KW-0378">Hydrolase</keyword>
<dbReference type="STRING" id="1379.HMPREF3186_01575"/>
<evidence type="ECO:0000256" key="5">
    <source>
        <dbReference type="ARBA" id="ARBA00022490"/>
    </source>
</evidence>
<evidence type="ECO:0000256" key="7">
    <source>
        <dbReference type="ARBA" id="ARBA00022801"/>
    </source>
</evidence>
<reference evidence="13" key="1">
    <citation type="submission" date="2016-01" db="EMBL/GenBank/DDBJ databases">
        <authorList>
            <person name="Mitreva M."/>
            <person name="Pepin K.H."/>
            <person name="Mihindukulasuriya K.A."/>
            <person name="Fulton R."/>
            <person name="Fronick C."/>
            <person name="O'Laughlin M."/>
            <person name="Miner T."/>
            <person name="Herter B."/>
            <person name="Rosa B.A."/>
            <person name="Cordes M."/>
            <person name="Tomlinson C."/>
            <person name="Wollam A."/>
            <person name="Palsikar V.B."/>
            <person name="Mardis E.R."/>
            <person name="Wilson R.K."/>
        </authorList>
    </citation>
    <scope>NUCLEOTIDE SEQUENCE [LARGE SCALE GENOMIC DNA]</scope>
    <source>
        <strain evidence="13">DNF01167</strain>
    </source>
</reference>
<feature type="active site" description="Nucleophile" evidence="9">
    <location>
        <position position="113"/>
    </location>
</feature>
<proteinExistence type="inferred from homology"/>
<keyword evidence="4 8" id="KW-0031">Aminopeptidase</keyword>
<dbReference type="InterPro" id="IPR000073">
    <property type="entry name" value="AB_hydrolase_1"/>
</dbReference>
<sequence length="320" mass="36751">MGGLRGLYPEIEENFSKMLKVDETHTIYYEESGNQQGVPVVFLHGGPGCGTSASARQYFDPEFYRIILFDQRGSGKSTPHACLENNDTWHIIDDMEKIREDLNVDKWLVFGGSWGSTLALCYAIKHPERVLGLVLRGIFLGRREDILWIYEKGGASNIHPEAFERYESIIPRDERRDMVRAYYNRLTSEDRETREVAAKEWSMWEGSLVTLHPDPNLEQSFGDIHYAVSMATIECHFWMNNMFWDDDDWILNNIEVIKDIPTTITHGRYDVDCRVVGAYELSKKLNNCKLDIVVAGHSGGEPAIVDSLVKATDYFKELLR</sequence>
<dbReference type="GO" id="GO:0004177">
    <property type="term" value="F:aminopeptidase activity"/>
    <property type="evidence" value="ECO:0007669"/>
    <property type="project" value="UniProtKB-UniRule"/>
</dbReference>
<organism evidence="12 13">
    <name type="scientific">Gemella haemolysans</name>
    <dbReference type="NCBI Taxonomy" id="1379"/>
    <lineage>
        <taxon>Bacteria</taxon>
        <taxon>Bacillati</taxon>
        <taxon>Bacillota</taxon>
        <taxon>Bacilli</taxon>
        <taxon>Bacillales</taxon>
        <taxon>Gemellaceae</taxon>
        <taxon>Gemella</taxon>
    </lineage>
</organism>
<evidence type="ECO:0000256" key="3">
    <source>
        <dbReference type="ARBA" id="ARBA00010088"/>
    </source>
</evidence>
<dbReference type="Gene3D" id="3.40.50.1820">
    <property type="entry name" value="alpha/beta hydrolase"/>
    <property type="match status" value="1"/>
</dbReference>
<keyword evidence="6 8" id="KW-0645">Protease</keyword>
<comment type="similarity">
    <text evidence="3 8 10">Belongs to the peptidase S33 family.</text>
</comment>
<comment type="caution">
    <text evidence="12">The sequence shown here is derived from an EMBL/GenBank/DDBJ whole genome shotgun (WGS) entry which is preliminary data.</text>
</comment>
<name>A0A133ZQW3_9BACL</name>
<dbReference type="InterPro" id="IPR005944">
    <property type="entry name" value="Pro_iminopeptidase"/>
</dbReference>
<dbReference type="GO" id="GO:0005737">
    <property type="term" value="C:cytoplasm"/>
    <property type="evidence" value="ECO:0007669"/>
    <property type="project" value="UniProtKB-SubCell"/>
</dbReference>
<comment type="subcellular location">
    <subcellularLocation>
        <location evidence="2 8">Cytoplasm</location>
    </subcellularLocation>
</comment>
<evidence type="ECO:0000256" key="4">
    <source>
        <dbReference type="ARBA" id="ARBA00022438"/>
    </source>
</evidence>
<keyword evidence="5 8" id="KW-0963">Cytoplasm</keyword>
<dbReference type="PANTHER" id="PTHR43722">
    <property type="entry name" value="PROLINE IMINOPEPTIDASE"/>
    <property type="match status" value="1"/>
</dbReference>
<dbReference type="InterPro" id="IPR029058">
    <property type="entry name" value="AB_hydrolase_fold"/>
</dbReference>
<evidence type="ECO:0000256" key="8">
    <source>
        <dbReference type="PIRNR" id="PIRNR006431"/>
    </source>
</evidence>
<evidence type="ECO:0000256" key="10">
    <source>
        <dbReference type="RuleBase" id="RU003421"/>
    </source>
</evidence>
<dbReference type="GO" id="GO:0006508">
    <property type="term" value="P:proteolysis"/>
    <property type="evidence" value="ECO:0007669"/>
    <property type="project" value="UniProtKB-KW"/>
</dbReference>
<feature type="active site" description="Proton donor" evidence="9">
    <location>
        <position position="297"/>
    </location>
</feature>
<feature type="active site" evidence="9">
    <location>
        <position position="270"/>
    </location>
</feature>
<gene>
    <name evidence="12" type="ORF">HMPREF3186_01575</name>
</gene>
<evidence type="ECO:0000313" key="13">
    <source>
        <dbReference type="Proteomes" id="UP000070355"/>
    </source>
</evidence>
<evidence type="ECO:0000256" key="9">
    <source>
        <dbReference type="PIRSR" id="PIRSR006431-1"/>
    </source>
</evidence>
<dbReference type="EC" id="3.4.11.5" evidence="8 10"/>
<dbReference type="InterPro" id="IPR002410">
    <property type="entry name" value="Peptidase_S33"/>
</dbReference>
<dbReference type="EMBL" id="LSDC01000115">
    <property type="protein sequence ID" value="KXB57814.1"/>
    <property type="molecule type" value="Genomic_DNA"/>
</dbReference>
<dbReference type="Pfam" id="PF00561">
    <property type="entry name" value="Abhydrolase_1"/>
    <property type="match status" value="1"/>
</dbReference>
<comment type="catalytic activity">
    <reaction evidence="1 8 10">
        <text>Release of N-terminal proline from a peptide.</text>
        <dbReference type="EC" id="3.4.11.5"/>
    </reaction>
</comment>
<evidence type="ECO:0000259" key="11">
    <source>
        <dbReference type="Pfam" id="PF00561"/>
    </source>
</evidence>
<dbReference type="PRINTS" id="PR00793">
    <property type="entry name" value="PROAMNOPTASE"/>
</dbReference>
<dbReference type="RefSeq" id="WP_060914635.1">
    <property type="nucleotide sequence ID" value="NZ_KQ959990.1"/>
</dbReference>
<accession>A0A133ZQW3</accession>
<evidence type="ECO:0000256" key="1">
    <source>
        <dbReference type="ARBA" id="ARBA00001585"/>
    </source>
</evidence>
<dbReference type="PANTHER" id="PTHR43722:SF1">
    <property type="entry name" value="PROLINE IMINOPEPTIDASE"/>
    <property type="match status" value="1"/>
</dbReference>